<feature type="compositionally biased region" description="Basic residues" evidence="1">
    <location>
        <begin position="302"/>
        <end position="314"/>
    </location>
</feature>
<keyword evidence="2" id="KW-0812">Transmembrane</keyword>
<feature type="compositionally biased region" description="Basic residues" evidence="1">
    <location>
        <begin position="254"/>
        <end position="281"/>
    </location>
</feature>
<evidence type="ECO:0000313" key="4">
    <source>
        <dbReference type="Proteomes" id="UP000280834"/>
    </source>
</evidence>
<feature type="transmembrane region" description="Helical" evidence="2">
    <location>
        <begin position="39"/>
        <end position="65"/>
    </location>
</feature>
<reference evidence="3 4" key="2">
    <citation type="submission" date="2018-11" db="EMBL/GenBank/DDBJ databases">
        <authorList>
            <consortium name="Pathogen Informatics"/>
        </authorList>
    </citation>
    <scope>NUCLEOTIDE SEQUENCE [LARGE SCALE GENOMIC DNA]</scope>
</reference>
<keyword evidence="2" id="KW-0472">Membrane</keyword>
<keyword evidence="2" id="KW-1133">Transmembrane helix</keyword>
<accession>A0A0R3QKG3</accession>
<evidence type="ECO:0000256" key="2">
    <source>
        <dbReference type="SAM" id="Phobius"/>
    </source>
</evidence>
<name>A0A0R3QKG3_9BILA</name>
<feature type="region of interest" description="Disordered" evidence="1">
    <location>
        <begin position="252"/>
        <end position="343"/>
    </location>
</feature>
<dbReference type="Proteomes" id="UP000280834">
    <property type="component" value="Unassembled WGS sequence"/>
</dbReference>
<protein>
    <submittedName>
        <fullName evidence="5">SWIB domain-containing protein</fullName>
    </submittedName>
</protein>
<dbReference type="AlphaFoldDB" id="A0A0R3QKG3"/>
<evidence type="ECO:0000313" key="5">
    <source>
        <dbReference type="WBParaSite" id="BTMF_0000810401-mRNA-1"/>
    </source>
</evidence>
<dbReference type="EMBL" id="UZAG01015518">
    <property type="protein sequence ID" value="VDO21110.1"/>
    <property type="molecule type" value="Genomic_DNA"/>
</dbReference>
<evidence type="ECO:0000256" key="1">
    <source>
        <dbReference type="SAM" id="MobiDB-lite"/>
    </source>
</evidence>
<feature type="compositionally biased region" description="Basic residues" evidence="1">
    <location>
        <begin position="324"/>
        <end position="343"/>
    </location>
</feature>
<sequence>MMQSCLTNRAQFVCIDEHFSIDEHHVIYTGISNEIATKLVLMLMGFMVTLILLCIFLILSIYIYYKEKDEEFFLDNKGEPAKVKVDKAHSPYIITPEQKITQQLLSTEMVTSIGCSVDDIAQLLRYIALYGELSEDEIYQTPLTFIRLVVRGKTKFDKDDSKREQKPVPKSESKLGLYNDKEVLFTETYNNDKLSHPLNQVCFGISEIFFQYLIKRYNTSARYIPQNFCNSLFQEKKTRGNELSNKLISDNKVKRSSRRGNAMRKGKRKKNRKKKSSKSRLSRQLVEAASPHAHERMLNKGLRMKRSRKVRGLRRKENDGIQVKAKKRKHLKESKHRKKYEFH</sequence>
<proteinExistence type="predicted"/>
<evidence type="ECO:0000313" key="3">
    <source>
        <dbReference type="EMBL" id="VDO21110.1"/>
    </source>
</evidence>
<gene>
    <name evidence="3" type="ORF">BTMF_LOCUS6185</name>
</gene>
<organism evidence="5">
    <name type="scientific">Brugia timori</name>
    <dbReference type="NCBI Taxonomy" id="42155"/>
    <lineage>
        <taxon>Eukaryota</taxon>
        <taxon>Metazoa</taxon>
        <taxon>Ecdysozoa</taxon>
        <taxon>Nematoda</taxon>
        <taxon>Chromadorea</taxon>
        <taxon>Rhabditida</taxon>
        <taxon>Spirurina</taxon>
        <taxon>Spiruromorpha</taxon>
        <taxon>Filarioidea</taxon>
        <taxon>Onchocercidae</taxon>
        <taxon>Brugia</taxon>
    </lineage>
</organism>
<reference evidence="5" key="1">
    <citation type="submission" date="2017-02" db="UniProtKB">
        <authorList>
            <consortium name="WormBaseParasite"/>
        </authorList>
    </citation>
    <scope>IDENTIFICATION</scope>
</reference>
<keyword evidence="4" id="KW-1185">Reference proteome</keyword>
<dbReference type="WBParaSite" id="BTMF_0000810401-mRNA-1">
    <property type="protein sequence ID" value="BTMF_0000810401-mRNA-1"/>
    <property type="gene ID" value="BTMF_0000810401"/>
</dbReference>